<dbReference type="SUPFAM" id="SSF51338">
    <property type="entry name" value="Composite domain of metallo-dependent hydrolases"/>
    <property type="match status" value="1"/>
</dbReference>
<evidence type="ECO:0000313" key="2">
    <source>
        <dbReference type="Proteomes" id="UP000002979"/>
    </source>
</evidence>
<dbReference type="InterPro" id="IPR011059">
    <property type="entry name" value="Metal-dep_hydrolase_composite"/>
</dbReference>
<dbReference type="EMBL" id="AAVN02000015">
    <property type="protein sequence ID" value="EBA38548.1"/>
    <property type="molecule type" value="Genomic_DNA"/>
</dbReference>
<gene>
    <name evidence="1" type="ORF">COLAER_02337</name>
</gene>
<accession>A4ECZ7</accession>
<dbReference type="AlphaFoldDB" id="A4ECZ7"/>
<dbReference type="Proteomes" id="UP000002979">
    <property type="component" value="Unassembled WGS sequence"/>
</dbReference>
<dbReference type="Gene3D" id="2.30.40.10">
    <property type="entry name" value="Urease, subunit C, domain 1"/>
    <property type="match status" value="1"/>
</dbReference>
<evidence type="ECO:0000313" key="1">
    <source>
        <dbReference type="EMBL" id="EBA38548.1"/>
    </source>
</evidence>
<reference evidence="1 2" key="2">
    <citation type="submission" date="2007-04" db="EMBL/GenBank/DDBJ databases">
        <authorList>
            <person name="Fulton L."/>
            <person name="Clifton S."/>
            <person name="Fulton B."/>
            <person name="Xu J."/>
            <person name="Minx P."/>
            <person name="Mardis E.R."/>
            <person name="Wilson R.K."/>
        </authorList>
    </citation>
    <scope>NUCLEOTIDE SEQUENCE [LARGE SCALE GENOMIC DNA]</scope>
    <source>
        <strain evidence="2">ATCC 25986 / DSM 3979 / JCM 10188 / KCTC 3647 / NCTC 11838 / VPI 1003</strain>
    </source>
</reference>
<protein>
    <submittedName>
        <fullName evidence="1">N-acetylglucosamine-6-phosphate deacetylase family protein</fullName>
    </submittedName>
</protein>
<comment type="caution">
    <text evidence="1">The sequence shown here is derived from an EMBL/GenBank/DDBJ whole genome shotgun (WGS) entry which is preliminary data.</text>
</comment>
<organism evidence="1 2">
    <name type="scientific">Collinsella aerofaciens (strain ATCC 25986 / DSM 3979 / JCM 10188 / KCTC 3647 / NCTC 11838 / VPI 1003)</name>
    <dbReference type="NCBI Taxonomy" id="411903"/>
    <lineage>
        <taxon>Bacteria</taxon>
        <taxon>Bacillati</taxon>
        <taxon>Actinomycetota</taxon>
        <taxon>Coriobacteriia</taxon>
        <taxon>Coriobacteriales</taxon>
        <taxon>Coriobacteriaceae</taxon>
        <taxon>Collinsella</taxon>
    </lineage>
</organism>
<proteinExistence type="predicted"/>
<reference evidence="1 2" key="1">
    <citation type="submission" date="2007-01" db="EMBL/GenBank/DDBJ databases">
        <title>Draft genome sequence of Collinsella aerofaciens (ATCC 25986).</title>
        <authorList>
            <person name="Sudarsanam P."/>
            <person name="Ley R."/>
            <person name="Guruge J."/>
            <person name="Turnbaugh P.J."/>
            <person name="Mahowald M."/>
            <person name="Liep D."/>
            <person name="Gordon J."/>
        </authorList>
    </citation>
    <scope>NUCLEOTIDE SEQUENCE [LARGE SCALE GENOMIC DNA]</scope>
    <source>
        <strain evidence="2">ATCC 25986 / DSM 3979 / JCM 10188 / KCTC 3647 / NCTC 11838 / VPI 1003</strain>
    </source>
</reference>
<dbReference type="Gene3D" id="3.20.20.140">
    <property type="entry name" value="Metal-dependent hydrolases"/>
    <property type="match status" value="1"/>
</dbReference>
<sequence>MVEDGVFGAWQADEPSCEIRDYTGSWIAPGMVDTHIHGFYNHSTTDGVEQIKDACAAIAQADEGRGARRRVDTVFLGAKGLSTSFIPQRRVNGF</sequence>
<dbReference type="GO" id="GO:0016810">
    <property type="term" value="F:hydrolase activity, acting on carbon-nitrogen (but not peptide) bonds"/>
    <property type="evidence" value="ECO:0007669"/>
    <property type="project" value="InterPro"/>
</dbReference>
<name>A4ECZ7_COLAA</name>